<dbReference type="Pfam" id="PF03176">
    <property type="entry name" value="MMPL"/>
    <property type="match status" value="2"/>
</dbReference>
<keyword evidence="3" id="KW-1003">Cell membrane</keyword>
<comment type="caution">
    <text evidence="9">The sequence shown here is derived from an EMBL/GenBank/DDBJ whole genome shotgun (WGS) entry which is preliminary data.</text>
</comment>
<evidence type="ECO:0000256" key="2">
    <source>
        <dbReference type="ARBA" id="ARBA00010157"/>
    </source>
</evidence>
<dbReference type="PATRIC" id="fig|1807.13.peg.4534"/>
<dbReference type="InterPro" id="IPR050545">
    <property type="entry name" value="Mycobact_MmpL"/>
</dbReference>
<proteinExistence type="inferred from homology"/>
<keyword evidence="4 7" id="KW-0812">Transmembrane</keyword>
<keyword evidence="5 7" id="KW-1133">Transmembrane helix</keyword>
<dbReference type="AlphaFoldDB" id="A0A0M2JY82"/>
<dbReference type="InterPro" id="IPR000731">
    <property type="entry name" value="SSD"/>
</dbReference>
<evidence type="ECO:0000256" key="3">
    <source>
        <dbReference type="ARBA" id="ARBA00022475"/>
    </source>
</evidence>
<evidence type="ECO:0000313" key="9">
    <source>
        <dbReference type="EMBL" id="KKE99885.1"/>
    </source>
</evidence>
<evidence type="ECO:0000256" key="6">
    <source>
        <dbReference type="ARBA" id="ARBA00023136"/>
    </source>
</evidence>
<feature type="domain" description="SSD" evidence="8">
    <location>
        <begin position="201"/>
        <end position="331"/>
    </location>
</feature>
<keyword evidence="10" id="KW-1185">Reference proteome</keyword>
<sequence>MQRIALLALTAPKRIIAVAVLIVCCAAVIGLPVFKSLSAAGFRDPAAQSSRAADLLSQEFGQGDLQLVLTVRSEQGASSADARRVGMEIVDTLDGAADVAAVTSPWTAPPAAARGLISTDGKTGLVVAGIDGGGTDAQRRADELAQGLVGTREGVTVSAGGPAMTYVQINHQSKHDLLLVEGIVIPLSFLVLVWVFGGLLAAAVPLTVGIMAIVGCLALLRVITLATEVSTFALNLTAAMGMALAIDYTLLIVSRYRDERRAGSAVDDALVVTMATAGRTVLFSAVTVGCSMLALALFPMYFLRSFAYAGIGVVTLTALAALLVTPAVIVLLGDRIDALDIRRGARRILRRTPPQPQPVERNFWYRAGRFGTRRAVPVAIAAVTLLLVLGAPFLGIKWGFPDDRLLPETASARQIGDQLRNDFAEDTTQAVTIVVPDTAAVPPAEMARYAAELSRVFRVTSVSSPVGAFAQGLDVLGPSGPAGVAGDRAFLTVNSSAPLFSADSELQLAQLSAVAGPGGRETLLTGTAQVNHDNAAAIMSRLPLVLTVMAAITFVLLFLLTGSVVIPIKALVLNALSLTATFGALVWIFQDGHLGALGTTSTGTLVANVPVLLFCIAFGLSMDYEVFLISRIREQRLAYATAGNDEAVALGLAKTGRVVTAAALLMSISFAALIASDVSIMRMFGLGLTLAVVVDATLVRMLLLPAFMHILGDVNWWAPRWMVRLHSRFGLSETKVVKTAGRHRMPANMIGP</sequence>
<accession>A0A0M2JY82</accession>
<evidence type="ECO:0000256" key="1">
    <source>
        <dbReference type="ARBA" id="ARBA00004651"/>
    </source>
</evidence>
<feature type="transmembrane region" description="Helical" evidence="7">
    <location>
        <begin position="187"/>
        <end position="220"/>
    </location>
</feature>
<evidence type="ECO:0000259" key="8">
    <source>
        <dbReference type="PROSITE" id="PS50156"/>
    </source>
</evidence>
<dbReference type="PANTHER" id="PTHR33406:SF11">
    <property type="entry name" value="MEMBRANE PROTEIN SCO6666-RELATED"/>
    <property type="match status" value="1"/>
</dbReference>
<name>A0A0M2JY82_9MYCO</name>
<feature type="transmembrane region" description="Helical" evidence="7">
    <location>
        <begin position="571"/>
        <end position="589"/>
    </location>
</feature>
<dbReference type="SUPFAM" id="SSF82866">
    <property type="entry name" value="Multidrug efflux transporter AcrB transmembrane domain"/>
    <property type="match status" value="2"/>
</dbReference>
<feature type="transmembrane region" description="Helical" evidence="7">
    <location>
        <begin position="375"/>
        <end position="396"/>
    </location>
</feature>
<dbReference type="Gene3D" id="1.20.1640.10">
    <property type="entry name" value="Multidrug efflux transporter AcrB transmembrane domain"/>
    <property type="match status" value="2"/>
</dbReference>
<dbReference type="Proteomes" id="UP000034150">
    <property type="component" value="Unassembled WGS sequence"/>
</dbReference>
<organism evidence="9 10">
    <name type="scientific">Mycolicibacterium obuense</name>
    <dbReference type="NCBI Taxonomy" id="1807"/>
    <lineage>
        <taxon>Bacteria</taxon>
        <taxon>Bacillati</taxon>
        <taxon>Actinomycetota</taxon>
        <taxon>Actinomycetes</taxon>
        <taxon>Mycobacteriales</taxon>
        <taxon>Mycobacteriaceae</taxon>
        <taxon>Mycolicibacterium</taxon>
    </lineage>
</organism>
<evidence type="ECO:0000256" key="7">
    <source>
        <dbReference type="SAM" id="Phobius"/>
    </source>
</evidence>
<protein>
    <submittedName>
        <fullName evidence="9">Membrane protein</fullName>
    </submittedName>
</protein>
<keyword evidence="6 7" id="KW-0472">Membrane</keyword>
<feature type="transmembrane region" description="Helical" evidence="7">
    <location>
        <begin position="544"/>
        <end position="566"/>
    </location>
</feature>
<dbReference type="GO" id="GO:0005886">
    <property type="term" value="C:plasma membrane"/>
    <property type="evidence" value="ECO:0007669"/>
    <property type="project" value="UniProtKB-SubCell"/>
</dbReference>
<dbReference type="RefSeq" id="WP_046365106.1">
    <property type="nucleotide sequence ID" value="NZ_CALTXN010000001.1"/>
</dbReference>
<evidence type="ECO:0000313" key="10">
    <source>
        <dbReference type="Proteomes" id="UP000034150"/>
    </source>
</evidence>
<evidence type="ECO:0000256" key="4">
    <source>
        <dbReference type="ARBA" id="ARBA00022692"/>
    </source>
</evidence>
<dbReference type="PROSITE" id="PS50156">
    <property type="entry name" value="SSD"/>
    <property type="match status" value="1"/>
</dbReference>
<dbReference type="EMBL" id="LAUZ02000065">
    <property type="protein sequence ID" value="KKE99885.1"/>
    <property type="molecule type" value="Genomic_DNA"/>
</dbReference>
<feature type="transmembrane region" description="Helical" evidence="7">
    <location>
        <begin position="609"/>
        <end position="629"/>
    </location>
</feature>
<dbReference type="STRING" id="1807.MOBUDSM44075_02634"/>
<dbReference type="PANTHER" id="PTHR33406">
    <property type="entry name" value="MEMBRANE PROTEIN MJ1562-RELATED"/>
    <property type="match status" value="1"/>
</dbReference>
<feature type="transmembrane region" description="Helical" evidence="7">
    <location>
        <begin position="658"/>
        <end position="675"/>
    </location>
</feature>
<reference evidence="9 10" key="1">
    <citation type="journal article" date="2015" name="Genome Announc.">
        <title>Draft Genome Sequence of Mycobacterium obuense Strain UC1, Isolated from Patient Sputum.</title>
        <authorList>
            <person name="Greninger A.L."/>
            <person name="Cunningham G."/>
            <person name="Hsu E.D."/>
            <person name="Yu J.M."/>
            <person name="Chiu C.Y."/>
            <person name="Miller S."/>
        </authorList>
    </citation>
    <scope>NUCLEOTIDE SEQUENCE [LARGE SCALE GENOMIC DNA]</scope>
    <source>
        <strain evidence="9 10">UC1</strain>
    </source>
</reference>
<comment type="subcellular location">
    <subcellularLocation>
        <location evidence="1">Cell membrane</location>
        <topology evidence="1">Multi-pass membrane protein</topology>
    </subcellularLocation>
</comment>
<gene>
    <name evidence="9" type="ORF">WN67_21610</name>
</gene>
<feature type="transmembrane region" description="Helical" evidence="7">
    <location>
        <begin position="308"/>
        <end position="333"/>
    </location>
</feature>
<feature type="transmembrane region" description="Helical" evidence="7">
    <location>
        <begin position="15"/>
        <end position="34"/>
    </location>
</feature>
<evidence type="ECO:0000256" key="5">
    <source>
        <dbReference type="ARBA" id="ARBA00022989"/>
    </source>
</evidence>
<dbReference type="InterPro" id="IPR004869">
    <property type="entry name" value="MMPL_dom"/>
</dbReference>
<feature type="transmembrane region" description="Helical" evidence="7">
    <location>
        <begin position="281"/>
        <end position="302"/>
    </location>
</feature>
<comment type="similarity">
    <text evidence="2">Belongs to the resistance-nodulation-cell division (RND) (TC 2.A.6) family. MmpL subfamily.</text>
</comment>
<dbReference type="OrthoDB" id="7051771at2"/>